<keyword evidence="2" id="KW-0810">Translation regulation</keyword>
<sequence>MDIIVRGRHIELSQRFRDHVTEKVAKLDRFGVPLTRIDVEVTKEQNPRLAERAFDVELTCRGGAGAVIRAEAASADQYAALELAYDRLEERLRRAADRRRSARRHGTHLGVIPTDDLLPPGEQSSAEAAEAAELADPAEPAEGAADAVYVNGPIVVREKTHESAPMSVGEAVDRMELVGHDFYLFTDSDTSLPSVVYRRVSFDYGLIRLSN</sequence>
<dbReference type="NCBIfam" id="TIGR00741">
    <property type="entry name" value="yfiA"/>
    <property type="match status" value="1"/>
</dbReference>
<dbReference type="GO" id="GO:0022627">
    <property type="term" value="C:cytosolic small ribosomal subunit"/>
    <property type="evidence" value="ECO:0007669"/>
    <property type="project" value="TreeGrafter"/>
</dbReference>
<organism evidence="5">
    <name type="scientific">freshwater metagenome</name>
    <dbReference type="NCBI Taxonomy" id="449393"/>
    <lineage>
        <taxon>unclassified sequences</taxon>
        <taxon>metagenomes</taxon>
        <taxon>ecological metagenomes</taxon>
    </lineage>
</organism>
<evidence type="ECO:0000256" key="3">
    <source>
        <dbReference type="SAM" id="Coils"/>
    </source>
</evidence>
<protein>
    <submittedName>
        <fullName evidence="5">Unannotated protein</fullName>
    </submittedName>
</protein>
<dbReference type="InterPro" id="IPR038416">
    <property type="entry name" value="Ribosom_S30AE_C_sf"/>
</dbReference>
<dbReference type="InterPro" id="IPR003489">
    <property type="entry name" value="RHF/RaiA"/>
</dbReference>
<reference evidence="5" key="1">
    <citation type="submission" date="2020-05" db="EMBL/GenBank/DDBJ databases">
        <authorList>
            <person name="Chiriac C."/>
            <person name="Salcher M."/>
            <person name="Ghai R."/>
            <person name="Kavagutti S V."/>
        </authorList>
    </citation>
    <scope>NUCLEOTIDE SEQUENCE</scope>
</reference>
<evidence type="ECO:0000313" key="5">
    <source>
        <dbReference type="EMBL" id="CAB4928481.1"/>
    </source>
</evidence>
<dbReference type="InterPro" id="IPR032528">
    <property type="entry name" value="Ribosom_S30AE_C"/>
</dbReference>
<keyword evidence="1" id="KW-0963">Cytoplasm</keyword>
<evidence type="ECO:0000256" key="1">
    <source>
        <dbReference type="ARBA" id="ARBA00022490"/>
    </source>
</evidence>
<dbReference type="InterPro" id="IPR034694">
    <property type="entry name" value="HPF_long/plastid"/>
</dbReference>
<dbReference type="Pfam" id="PF16321">
    <property type="entry name" value="Ribosom_S30AE_C"/>
    <property type="match status" value="1"/>
</dbReference>
<gene>
    <name evidence="5" type="ORF">UFOPK3773_00097</name>
</gene>
<dbReference type="Pfam" id="PF02482">
    <property type="entry name" value="Ribosomal_S30AE"/>
    <property type="match status" value="1"/>
</dbReference>
<proteinExistence type="inferred from homology"/>
<dbReference type="PANTHER" id="PTHR33231:SF1">
    <property type="entry name" value="30S RIBOSOMAL PROTEIN"/>
    <property type="match status" value="1"/>
</dbReference>
<dbReference type="Gene3D" id="3.30.160.100">
    <property type="entry name" value="Ribosome hibernation promotion factor-like"/>
    <property type="match status" value="1"/>
</dbReference>
<accession>A0A6J7ICT8</accession>
<dbReference type="SUPFAM" id="SSF69754">
    <property type="entry name" value="Ribosome binding protein Y (YfiA homologue)"/>
    <property type="match status" value="1"/>
</dbReference>
<keyword evidence="3" id="KW-0175">Coiled coil</keyword>
<dbReference type="HAMAP" id="MF_00839">
    <property type="entry name" value="HPF"/>
    <property type="match status" value="1"/>
</dbReference>
<dbReference type="FunFam" id="3.30.505.50:FF:000002">
    <property type="entry name" value="Ribosome hibernation promoting factor"/>
    <property type="match status" value="1"/>
</dbReference>
<dbReference type="GO" id="GO:0043024">
    <property type="term" value="F:ribosomal small subunit binding"/>
    <property type="evidence" value="ECO:0007669"/>
    <property type="project" value="TreeGrafter"/>
</dbReference>
<evidence type="ECO:0000256" key="2">
    <source>
        <dbReference type="ARBA" id="ARBA00022845"/>
    </source>
</evidence>
<evidence type="ECO:0000259" key="4">
    <source>
        <dbReference type="Pfam" id="PF16321"/>
    </source>
</evidence>
<dbReference type="InterPro" id="IPR050574">
    <property type="entry name" value="HPF/YfiA_ribosome-assoc"/>
</dbReference>
<dbReference type="GO" id="GO:0045900">
    <property type="term" value="P:negative regulation of translational elongation"/>
    <property type="evidence" value="ECO:0007669"/>
    <property type="project" value="TreeGrafter"/>
</dbReference>
<name>A0A6J7ICT8_9ZZZZ</name>
<dbReference type="Gene3D" id="3.30.505.50">
    <property type="entry name" value="Sigma 54 modulation/S30EA ribosomal protein, C-terminal domain"/>
    <property type="match status" value="1"/>
</dbReference>
<dbReference type="PANTHER" id="PTHR33231">
    <property type="entry name" value="30S RIBOSOMAL PROTEIN"/>
    <property type="match status" value="1"/>
</dbReference>
<dbReference type="InterPro" id="IPR036567">
    <property type="entry name" value="RHF-like"/>
</dbReference>
<feature type="domain" description="Sigma 54 modulation/S30EA ribosomal protein C-terminal" evidence="4">
    <location>
        <begin position="153"/>
        <end position="206"/>
    </location>
</feature>
<feature type="coiled-coil region" evidence="3">
    <location>
        <begin position="78"/>
        <end position="105"/>
    </location>
</feature>
<dbReference type="AlphaFoldDB" id="A0A6J7ICT8"/>
<dbReference type="CDD" id="cd00552">
    <property type="entry name" value="RaiA"/>
    <property type="match status" value="1"/>
</dbReference>
<dbReference type="EMBL" id="CAFBNF010000004">
    <property type="protein sequence ID" value="CAB4928481.1"/>
    <property type="molecule type" value="Genomic_DNA"/>
</dbReference>